<evidence type="ECO:0000313" key="3">
    <source>
        <dbReference type="Proteomes" id="UP000648182"/>
    </source>
</evidence>
<evidence type="ECO:0008006" key="4">
    <source>
        <dbReference type="Google" id="ProtNLM"/>
    </source>
</evidence>
<reference evidence="2 3" key="1">
    <citation type="submission" date="2020-08" db="EMBL/GenBank/DDBJ databases">
        <title>A Genomic Blueprint of the Chicken Gut Microbiome.</title>
        <authorList>
            <person name="Gilroy R."/>
            <person name="Ravi A."/>
            <person name="Getino M."/>
            <person name="Pursley I."/>
            <person name="Horton D.L."/>
            <person name="Alikhan N.-F."/>
            <person name="Baker D."/>
            <person name="Gharbi K."/>
            <person name="Hall N."/>
            <person name="Watson M."/>
            <person name="Adriaenssens E.M."/>
            <person name="Foster-Nyarko E."/>
            <person name="Jarju S."/>
            <person name="Secka A."/>
            <person name="Antonio M."/>
            <person name="Oren A."/>
            <person name="Chaudhuri R."/>
            <person name="La Ragione R.M."/>
            <person name="Hildebrand F."/>
            <person name="Pallen M.J."/>
        </authorList>
    </citation>
    <scope>NUCLEOTIDE SEQUENCE [LARGE SCALE GENOMIC DNA]</scope>
    <source>
        <strain evidence="2 3">Sa1BUA2</strain>
    </source>
</reference>
<sequence length="135" mass="15053">MRNYKSCGCYKKCTCGYPQAKPAQQLPDKTMPAQTSPTKQLNEYVGQDVYIPMVHPSHTTQVNHTTYKYMHSYPHTQSVVNSVSEKHYCVCPSKVSPSNVGPSNVGPSNVSPANVGPSNVSPYSQKWGNKPKRYW</sequence>
<name>A0ABR8VP24_9BACI</name>
<dbReference type="Proteomes" id="UP000648182">
    <property type="component" value="Unassembled WGS sequence"/>
</dbReference>
<dbReference type="InterPro" id="IPR020108">
    <property type="entry name" value="Spore_coat_CotD"/>
</dbReference>
<comment type="caution">
    <text evidence="2">The sequence shown here is derived from an EMBL/GenBank/DDBJ whole genome shotgun (WGS) entry which is preliminary data.</text>
</comment>
<organism evidence="2 3">
    <name type="scientific">Bacillus norwichensis</name>
    <dbReference type="NCBI Taxonomy" id="2762217"/>
    <lineage>
        <taxon>Bacteria</taxon>
        <taxon>Bacillati</taxon>
        <taxon>Bacillota</taxon>
        <taxon>Bacilli</taxon>
        <taxon>Bacillales</taxon>
        <taxon>Bacillaceae</taxon>
        <taxon>Bacillus</taxon>
    </lineage>
</organism>
<proteinExistence type="predicted"/>
<gene>
    <name evidence="2" type="ORF">H9631_15670</name>
</gene>
<accession>A0ABR8VP24</accession>
<protein>
    <recommendedName>
        <fullName evidence="4">Spore coat protein</fullName>
    </recommendedName>
</protein>
<feature type="region of interest" description="Disordered" evidence="1">
    <location>
        <begin position="96"/>
        <end position="135"/>
    </location>
</feature>
<evidence type="ECO:0000256" key="1">
    <source>
        <dbReference type="SAM" id="MobiDB-lite"/>
    </source>
</evidence>
<dbReference type="EMBL" id="JACSPV010000032">
    <property type="protein sequence ID" value="MBD8006518.1"/>
    <property type="molecule type" value="Genomic_DNA"/>
</dbReference>
<evidence type="ECO:0000313" key="2">
    <source>
        <dbReference type="EMBL" id="MBD8006518.1"/>
    </source>
</evidence>
<feature type="compositionally biased region" description="Polar residues" evidence="1">
    <location>
        <begin position="96"/>
        <end position="127"/>
    </location>
</feature>
<keyword evidence="3" id="KW-1185">Reference proteome</keyword>
<dbReference type="Pfam" id="PF11122">
    <property type="entry name" value="Spore-coat_CotD"/>
    <property type="match status" value="1"/>
</dbReference>